<proteinExistence type="predicted"/>
<protein>
    <submittedName>
        <fullName evidence="3">4F5 domain-containing protein</fullName>
    </submittedName>
</protein>
<dbReference type="WBParaSite" id="SSLN_0001858201-mRNA-1">
    <property type="protein sequence ID" value="SSLN_0001858201-mRNA-1"/>
    <property type="gene ID" value="SSLN_0001858201"/>
</dbReference>
<gene>
    <name evidence="1" type="ORF">SSLN_LOCUS17904</name>
</gene>
<dbReference type="AlphaFoldDB" id="A0A183TN56"/>
<keyword evidence="2" id="KW-1185">Reference proteome</keyword>
<name>A0A183TN56_SCHSO</name>
<organism evidence="3">
    <name type="scientific">Schistocephalus solidus</name>
    <name type="common">Tapeworm</name>
    <dbReference type="NCBI Taxonomy" id="70667"/>
    <lineage>
        <taxon>Eukaryota</taxon>
        <taxon>Metazoa</taxon>
        <taxon>Spiralia</taxon>
        <taxon>Lophotrochozoa</taxon>
        <taxon>Platyhelminthes</taxon>
        <taxon>Cestoda</taxon>
        <taxon>Eucestoda</taxon>
        <taxon>Diphyllobothriidea</taxon>
        <taxon>Diphyllobothriidae</taxon>
        <taxon>Schistocephalus</taxon>
    </lineage>
</organism>
<sequence>MSGHDRKAELEQKKLKLAALREGRLKREGKLNDLAQSNFKVNLTSAGDAEAILRDFGLLNPLELNGKHKVDELTKSASTPAFSSKYPIIYL</sequence>
<accession>A0A183TN56</accession>
<dbReference type="EMBL" id="UYSU01043303">
    <property type="protein sequence ID" value="VDM04290.1"/>
    <property type="molecule type" value="Genomic_DNA"/>
</dbReference>
<dbReference type="OrthoDB" id="10523185at2759"/>
<dbReference type="STRING" id="70667.A0A183TN56"/>
<evidence type="ECO:0000313" key="2">
    <source>
        <dbReference type="Proteomes" id="UP000275846"/>
    </source>
</evidence>
<evidence type="ECO:0000313" key="3">
    <source>
        <dbReference type="WBParaSite" id="SSLN_0001858201-mRNA-1"/>
    </source>
</evidence>
<evidence type="ECO:0000313" key="1">
    <source>
        <dbReference type="EMBL" id="VDM04290.1"/>
    </source>
</evidence>
<reference evidence="1 2" key="2">
    <citation type="submission" date="2018-11" db="EMBL/GenBank/DDBJ databases">
        <authorList>
            <consortium name="Pathogen Informatics"/>
        </authorList>
    </citation>
    <scope>NUCLEOTIDE SEQUENCE [LARGE SCALE GENOMIC DNA]</scope>
    <source>
        <strain evidence="1 2">NST_G2</strain>
    </source>
</reference>
<dbReference type="Proteomes" id="UP000275846">
    <property type="component" value="Unassembled WGS sequence"/>
</dbReference>
<reference evidence="3" key="1">
    <citation type="submission" date="2016-06" db="UniProtKB">
        <authorList>
            <consortium name="WormBaseParasite"/>
        </authorList>
    </citation>
    <scope>IDENTIFICATION</scope>
</reference>